<dbReference type="PANTHER" id="PTHR43744:SF8">
    <property type="entry name" value="SN-GLYCEROL-3-PHOSPHATE TRANSPORT SYSTEM PERMEASE PROTEIN UGPE"/>
    <property type="match status" value="1"/>
</dbReference>
<dbReference type="Pfam" id="PF00528">
    <property type="entry name" value="BPD_transp_1"/>
    <property type="match status" value="1"/>
</dbReference>
<evidence type="ECO:0000256" key="4">
    <source>
        <dbReference type="ARBA" id="ARBA00022692"/>
    </source>
</evidence>
<evidence type="ECO:0000256" key="1">
    <source>
        <dbReference type="ARBA" id="ARBA00004651"/>
    </source>
</evidence>
<proteinExistence type="inferred from homology"/>
<keyword evidence="6 7" id="KW-0472">Membrane</keyword>
<accession>A0ABV2M4V0</accession>
<feature type="transmembrane region" description="Helical" evidence="7">
    <location>
        <begin position="250"/>
        <end position="271"/>
    </location>
</feature>
<dbReference type="PANTHER" id="PTHR43744">
    <property type="entry name" value="ABC TRANSPORTER PERMEASE PROTEIN MG189-RELATED-RELATED"/>
    <property type="match status" value="1"/>
</dbReference>
<keyword evidence="2 7" id="KW-0813">Transport</keyword>
<evidence type="ECO:0000256" key="7">
    <source>
        <dbReference type="RuleBase" id="RU363032"/>
    </source>
</evidence>
<dbReference type="PROSITE" id="PS50928">
    <property type="entry name" value="ABC_TM1"/>
    <property type="match status" value="1"/>
</dbReference>
<feature type="transmembrane region" description="Helical" evidence="7">
    <location>
        <begin position="144"/>
        <end position="171"/>
    </location>
</feature>
<dbReference type="Proteomes" id="UP001549106">
    <property type="component" value="Unassembled WGS sequence"/>
</dbReference>
<dbReference type="InterPro" id="IPR035906">
    <property type="entry name" value="MetI-like_sf"/>
</dbReference>
<dbReference type="SUPFAM" id="SSF161098">
    <property type="entry name" value="MetI-like"/>
    <property type="match status" value="1"/>
</dbReference>
<name>A0ABV2M4V0_9FIRM</name>
<evidence type="ECO:0000256" key="2">
    <source>
        <dbReference type="ARBA" id="ARBA00022448"/>
    </source>
</evidence>
<dbReference type="InterPro" id="IPR000515">
    <property type="entry name" value="MetI-like"/>
</dbReference>
<feature type="transmembrane region" description="Helical" evidence="7">
    <location>
        <begin position="110"/>
        <end position="132"/>
    </location>
</feature>
<dbReference type="EMBL" id="JBEPMJ010000022">
    <property type="protein sequence ID" value="MET3751436.1"/>
    <property type="molecule type" value="Genomic_DNA"/>
</dbReference>
<feature type="transmembrane region" description="Helical" evidence="7">
    <location>
        <begin position="12"/>
        <end position="34"/>
    </location>
</feature>
<feature type="transmembrane region" description="Helical" evidence="7">
    <location>
        <begin position="78"/>
        <end position="98"/>
    </location>
</feature>
<evidence type="ECO:0000256" key="6">
    <source>
        <dbReference type="ARBA" id="ARBA00023136"/>
    </source>
</evidence>
<keyword evidence="5 7" id="KW-1133">Transmembrane helix</keyword>
<evidence type="ECO:0000259" key="8">
    <source>
        <dbReference type="PROSITE" id="PS50928"/>
    </source>
</evidence>
<keyword evidence="4 7" id="KW-0812">Transmembrane</keyword>
<comment type="similarity">
    <text evidence="7">Belongs to the binding-protein-dependent transport system permease family.</text>
</comment>
<dbReference type="Gene3D" id="1.10.3720.10">
    <property type="entry name" value="MetI-like"/>
    <property type="match status" value="1"/>
</dbReference>
<dbReference type="CDD" id="cd06261">
    <property type="entry name" value="TM_PBP2"/>
    <property type="match status" value="1"/>
</dbReference>
<comment type="subcellular location">
    <subcellularLocation>
        <location evidence="1 7">Cell membrane</location>
        <topology evidence="1 7">Multi-pass membrane protein</topology>
    </subcellularLocation>
</comment>
<gene>
    <name evidence="9" type="ORF">ABID24_002695</name>
</gene>
<protein>
    <submittedName>
        <fullName evidence="9">Raffinose/stachyose/melibiose transport system permease protein</fullName>
    </submittedName>
</protein>
<reference evidence="9 10" key="1">
    <citation type="submission" date="2024-06" db="EMBL/GenBank/DDBJ databases">
        <title>Genomic Encyclopedia of Type Strains, Phase IV (KMG-IV): sequencing the most valuable type-strain genomes for metagenomic binning, comparative biology and taxonomic classification.</title>
        <authorList>
            <person name="Goeker M."/>
        </authorList>
    </citation>
    <scope>NUCLEOTIDE SEQUENCE [LARGE SCALE GENOMIC DNA]</scope>
    <source>
        <strain evidence="9 10">DSM 29492</strain>
    </source>
</reference>
<keyword evidence="3" id="KW-1003">Cell membrane</keyword>
<evidence type="ECO:0000256" key="5">
    <source>
        <dbReference type="ARBA" id="ARBA00022989"/>
    </source>
</evidence>
<keyword evidence="10" id="KW-1185">Reference proteome</keyword>
<feature type="transmembrane region" description="Helical" evidence="7">
    <location>
        <begin position="192"/>
        <end position="217"/>
    </location>
</feature>
<evidence type="ECO:0000313" key="10">
    <source>
        <dbReference type="Proteomes" id="UP001549106"/>
    </source>
</evidence>
<evidence type="ECO:0000256" key="3">
    <source>
        <dbReference type="ARBA" id="ARBA00022475"/>
    </source>
</evidence>
<evidence type="ECO:0000313" key="9">
    <source>
        <dbReference type="EMBL" id="MET3751436.1"/>
    </source>
</evidence>
<organism evidence="9 10">
    <name type="scientific">Blautia caecimuris</name>
    <dbReference type="NCBI Taxonomy" id="1796615"/>
    <lineage>
        <taxon>Bacteria</taxon>
        <taxon>Bacillati</taxon>
        <taxon>Bacillota</taxon>
        <taxon>Clostridia</taxon>
        <taxon>Lachnospirales</taxon>
        <taxon>Lachnospiraceae</taxon>
        <taxon>Blautia</taxon>
    </lineage>
</organism>
<dbReference type="RefSeq" id="WP_257465124.1">
    <property type="nucleotide sequence ID" value="NZ_BAABXP010000003.1"/>
</dbReference>
<feature type="domain" description="ABC transmembrane type-1" evidence="8">
    <location>
        <begin position="74"/>
        <end position="271"/>
    </location>
</feature>
<sequence length="286" mass="31953">MNKKKKGSLQTGLIYIILIVWALTTIYPILWVIINSFKDKKHIMSDAFSLPFGDLFTLGNYAEAFEKVDILSAYRNSIIISGAVAVLVILMAGMASFALVRYRFRLNKTLYSLVIAAMMFPVFSTIIPVFRMEYGWGLAGSGNVWLSLISVILPQTAGNLAFAMVVLTGYMKGLPIELEEAAFMEGCNAYQIFFKVIMPLTKPSFATVGIFSFLWSYNDLFTQQFFLRNKEEWAITRLLLEISSREGTNYGLMAAVVTLVVVPLLIVYVCLQKYIIKGMTAGAVKG</sequence>
<comment type="caution">
    <text evidence="9">The sequence shown here is derived from an EMBL/GenBank/DDBJ whole genome shotgun (WGS) entry which is preliminary data.</text>
</comment>